<accession>A0ABQ4KMD9</accession>
<feature type="transmembrane region" description="Helical" evidence="1">
    <location>
        <begin position="12"/>
        <end position="38"/>
    </location>
</feature>
<dbReference type="Pfam" id="PF19728">
    <property type="entry name" value="DUF6220"/>
    <property type="match status" value="1"/>
</dbReference>
<reference evidence="2 3" key="1">
    <citation type="submission" date="2021-03" db="EMBL/GenBank/DDBJ databases">
        <title>Antimicrobial resistance genes in bacteria isolated from Japanese honey, and their potential for conferring macrolide and lincosamide resistance in the American foulbrood pathogen Paenibacillus larvae.</title>
        <authorList>
            <person name="Okamoto M."/>
            <person name="Kumagai M."/>
            <person name="Kanamori H."/>
            <person name="Takamatsu D."/>
        </authorList>
    </citation>
    <scope>NUCLEOTIDE SEQUENCE [LARGE SCALE GENOMIC DNA]</scope>
    <source>
        <strain evidence="2 3">J8TS2</strain>
    </source>
</reference>
<evidence type="ECO:0008006" key="4">
    <source>
        <dbReference type="Google" id="ProtNLM"/>
    </source>
</evidence>
<dbReference type="Proteomes" id="UP000679950">
    <property type="component" value="Unassembled WGS sequence"/>
</dbReference>
<proteinExistence type="predicted"/>
<dbReference type="EMBL" id="BORB01000025">
    <property type="protein sequence ID" value="GIN58532.1"/>
    <property type="molecule type" value="Genomic_DNA"/>
</dbReference>
<dbReference type="RefSeq" id="WP_212966702.1">
    <property type="nucleotide sequence ID" value="NZ_BORB01000025.1"/>
</dbReference>
<feature type="transmembrane region" description="Helical" evidence="1">
    <location>
        <begin position="75"/>
        <end position="93"/>
    </location>
</feature>
<keyword evidence="3" id="KW-1185">Reference proteome</keyword>
<name>A0ABQ4KMD9_9BACI</name>
<sequence>MKTNHTRMRVGRMTYLILAILFTICILVQLYLAGIAIFMDSAVWIKHMMFVHLFGFNVPIFMLVFAFVGVMPRWAYWQLFGIFVSIFLMYFTANMRTVFPWIGPMHVVIAILLFVLSCSIVIKTWTLFKTKTENGRYGK</sequence>
<gene>
    <name evidence="2" type="ORF">J8TS2_28510</name>
</gene>
<feature type="transmembrane region" description="Helical" evidence="1">
    <location>
        <begin position="50"/>
        <end position="68"/>
    </location>
</feature>
<evidence type="ECO:0000313" key="2">
    <source>
        <dbReference type="EMBL" id="GIN58532.1"/>
    </source>
</evidence>
<keyword evidence="1" id="KW-0812">Transmembrane</keyword>
<feature type="transmembrane region" description="Helical" evidence="1">
    <location>
        <begin position="99"/>
        <end position="122"/>
    </location>
</feature>
<keyword evidence="1" id="KW-0472">Membrane</keyword>
<evidence type="ECO:0000256" key="1">
    <source>
        <dbReference type="SAM" id="Phobius"/>
    </source>
</evidence>
<keyword evidence="1" id="KW-1133">Transmembrane helix</keyword>
<evidence type="ECO:0000313" key="3">
    <source>
        <dbReference type="Proteomes" id="UP000679950"/>
    </source>
</evidence>
<dbReference type="InterPro" id="IPR046192">
    <property type="entry name" value="DUF6220"/>
</dbReference>
<organism evidence="2 3">
    <name type="scientific">Lederbergia ruris</name>
    <dbReference type="NCBI Taxonomy" id="217495"/>
    <lineage>
        <taxon>Bacteria</taxon>
        <taxon>Bacillati</taxon>
        <taxon>Bacillota</taxon>
        <taxon>Bacilli</taxon>
        <taxon>Bacillales</taxon>
        <taxon>Bacillaceae</taxon>
        <taxon>Lederbergia</taxon>
    </lineage>
</organism>
<protein>
    <recommendedName>
        <fullName evidence="4">NADH dehydrogenase subunit 6</fullName>
    </recommendedName>
</protein>
<comment type="caution">
    <text evidence="2">The sequence shown here is derived from an EMBL/GenBank/DDBJ whole genome shotgun (WGS) entry which is preliminary data.</text>
</comment>